<sequence>MEETQAVHPVDEVLPLGPLFVYGLQHVLVMYAGAVAVPLILGTALDLPHEYLVFLINADLFACGIATIIQAVGVGRFGCRLPLVQGCTFAAVTPMILIGKDYGLTGIYGAVIASGIFTMLASPFIAKLLRFFPKVVMGSIITLIGLSIMPVAVGWLGGGHPSMPGFGAMSSLAIGMFTLLVILLVYRLAHGFFRNIAILTGLVVGTVVASLFGMTDFQPVGHTAWLGLPIPMYFGLPEFYVVPCVILSLVMVVTMIETMSDMLAIGQMVEKPVDQETLRRGLLADGLSTTLGGVFNTFPYTAFAQNVGLIGVTGAKSRFIVAMAGVILISLGLFPKLAGVVASVPKPVLGGAGIVMFGMVAAAGIRTLGEVEYRGNSNGMVVALALGIGMMPVLVPSIFSRFPELANIFLHSGITMGTLVAIVANLCLNKLQSNDEAMENVSASEHA</sequence>
<evidence type="ECO:0000256" key="5">
    <source>
        <dbReference type="ARBA" id="ARBA00022692"/>
    </source>
</evidence>
<feature type="transmembrane region" description="Helical" evidence="8">
    <location>
        <begin position="405"/>
        <end position="428"/>
    </location>
</feature>
<dbReference type="EMBL" id="LQQU01000016">
    <property type="protein sequence ID" value="KZE33199.1"/>
    <property type="molecule type" value="Genomic_DNA"/>
</dbReference>
<dbReference type="NCBIfam" id="TIGR03173">
    <property type="entry name" value="pbuX"/>
    <property type="match status" value="1"/>
</dbReference>
<feature type="transmembrane region" description="Helical" evidence="8">
    <location>
        <begin position="380"/>
        <end position="399"/>
    </location>
</feature>
<dbReference type="GO" id="GO:0005886">
    <property type="term" value="C:plasma membrane"/>
    <property type="evidence" value="ECO:0007669"/>
    <property type="project" value="UniProtKB-SubCell"/>
</dbReference>
<feature type="transmembrane region" description="Helical" evidence="8">
    <location>
        <begin position="168"/>
        <end position="189"/>
    </location>
</feature>
<protein>
    <recommendedName>
        <fullName evidence="11">Purine permease</fullName>
    </recommendedName>
</protein>
<dbReference type="InterPro" id="IPR006042">
    <property type="entry name" value="Xan_ur_permease"/>
</dbReference>
<keyword evidence="3" id="KW-0813">Transport</keyword>
<feature type="transmembrane region" description="Helical" evidence="8">
    <location>
        <begin position="105"/>
        <end position="126"/>
    </location>
</feature>
<dbReference type="AlphaFoldDB" id="A0A165FGJ9"/>
<comment type="subcellular location">
    <subcellularLocation>
        <location evidence="1">Cell membrane</location>
        <topology evidence="1">Multi-pass membrane protein</topology>
    </subcellularLocation>
</comment>
<dbReference type="Proteomes" id="UP000076625">
    <property type="component" value="Unassembled WGS sequence"/>
</dbReference>
<feature type="transmembrane region" description="Helical" evidence="8">
    <location>
        <begin position="27"/>
        <end position="45"/>
    </location>
</feature>
<feature type="transmembrane region" description="Helical" evidence="8">
    <location>
        <begin position="234"/>
        <end position="256"/>
    </location>
</feature>
<dbReference type="InterPro" id="IPR017588">
    <property type="entry name" value="UacT-like"/>
</dbReference>
<dbReference type="NCBIfam" id="NF037981">
    <property type="entry name" value="NCS2_1"/>
    <property type="match status" value="1"/>
</dbReference>
<evidence type="ECO:0000313" key="9">
    <source>
        <dbReference type="EMBL" id="KZE33199.1"/>
    </source>
</evidence>
<evidence type="ECO:0000256" key="7">
    <source>
        <dbReference type="ARBA" id="ARBA00023136"/>
    </source>
</evidence>
<feature type="transmembrane region" description="Helical" evidence="8">
    <location>
        <begin position="319"/>
        <end position="342"/>
    </location>
</feature>
<dbReference type="OrthoDB" id="9805749at2"/>
<feature type="transmembrane region" description="Helical" evidence="8">
    <location>
        <begin position="348"/>
        <end position="368"/>
    </location>
</feature>
<dbReference type="NCBIfam" id="TIGR00801">
    <property type="entry name" value="ncs2"/>
    <property type="match status" value="1"/>
</dbReference>
<evidence type="ECO:0000256" key="6">
    <source>
        <dbReference type="ARBA" id="ARBA00022989"/>
    </source>
</evidence>
<keyword evidence="10" id="KW-1185">Reference proteome</keyword>
<evidence type="ECO:0008006" key="11">
    <source>
        <dbReference type="Google" id="ProtNLM"/>
    </source>
</evidence>
<gene>
    <name evidence="9" type="ORF">AVW16_09360</name>
</gene>
<dbReference type="RefSeq" id="WP_066611351.1">
    <property type="nucleotide sequence ID" value="NZ_LQQU01000016.1"/>
</dbReference>
<evidence type="ECO:0000256" key="4">
    <source>
        <dbReference type="ARBA" id="ARBA00022475"/>
    </source>
</evidence>
<organism evidence="9 10">
    <name type="scientific">Crenobacter luteus</name>
    <dbReference type="NCBI Taxonomy" id="1452487"/>
    <lineage>
        <taxon>Bacteria</taxon>
        <taxon>Pseudomonadati</taxon>
        <taxon>Pseudomonadota</taxon>
        <taxon>Betaproteobacteria</taxon>
        <taxon>Neisseriales</taxon>
        <taxon>Neisseriaceae</taxon>
        <taxon>Crenobacter</taxon>
    </lineage>
</organism>
<reference evidence="10" key="1">
    <citation type="submission" date="2016-01" db="EMBL/GenBank/DDBJ databases">
        <title>Draft genome of Chromobacterium sp. F49.</title>
        <authorList>
            <person name="Hong K.W."/>
        </authorList>
    </citation>
    <scope>NUCLEOTIDE SEQUENCE [LARGE SCALE GENOMIC DNA]</scope>
    <source>
        <strain evidence="10">CN10</strain>
    </source>
</reference>
<keyword evidence="4" id="KW-1003">Cell membrane</keyword>
<dbReference type="PANTHER" id="PTHR42810">
    <property type="entry name" value="PURINE PERMEASE C1399.01C-RELATED"/>
    <property type="match status" value="1"/>
</dbReference>
<evidence type="ECO:0000256" key="2">
    <source>
        <dbReference type="ARBA" id="ARBA00008821"/>
    </source>
</evidence>
<evidence type="ECO:0000256" key="3">
    <source>
        <dbReference type="ARBA" id="ARBA00022448"/>
    </source>
</evidence>
<feature type="transmembrane region" description="Helical" evidence="8">
    <location>
        <begin position="196"/>
        <end position="214"/>
    </location>
</feature>
<comment type="similarity">
    <text evidence="2">Belongs to the nucleobase:cation symporter-2 (NCS2) (TC 2.A.40) family.</text>
</comment>
<dbReference type="STRING" id="1452487.AVW16_09360"/>
<dbReference type="PANTHER" id="PTHR42810:SF4">
    <property type="entry name" value="URIC ACID TRANSPORTER UACT"/>
    <property type="match status" value="1"/>
</dbReference>
<evidence type="ECO:0000256" key="1">
    <source>
        <dbReference type="ARBA" id="ARBA00004651"/>
    </source>
</evidence>
<feature type="transmembrane region" description="Helical" evidence="8">
    <location>
        <begin position="135"/>
        <end position="156"/>
    </location>
</feature>
<evidence type="ECO:0000256" key="8">
    <source>
        <dbReference type="SAM" id="Phobius"/>
    </source>
</evidence>
<dbReference type="Pfam" id="PF00860">
    <property type="entry name" value="Xan_ur_permease"/>
    <property type="match status" value="1"/>
</dbReference>
<comment type="caution">
    <text evidence="9">The sequence shown here is derived from an EMBL/GenBank/DDBJ whole genome shotgun (WGS) entry which is preliminary data.</text>
</comment>
<evidence type="ECO:0000313" key="10">
    <source>
        <dbReference type="Proteomes" id="UP000076625"/>
    </source>
</evidence>
<accession>A0A165FGJ9</accession>
<dbReference type="PROSITE" id="PS01116">
    <property type="entry name" value="XANTH_URACIL_PERMASE"/>
    <property type="match status" value="1"/>
</dbReference>
<keyword evidence="6 8" id="KW-1133">Transmembrane helix</keyword>
<keyword evidence="5 8" id="KW-0812">Transmembrane</keyword>
<name>A0A165FGJ9_9NEIS</name>
<proteinExistence type="inferred from homology"/>
<dbReference type="GO" id="GO:0042907">
    <property type="term" value="F:xanthine transmembrane transporter activity"/>
    <property type="evidence" value="ECO:0007669"/>
    <property type="project" value="TreeGrafter"/>
</dbReference>
<dbReference type="InterPro" id="IPR006043">
    <property type="entry name" value="NCS2"/>
</dbReference>
<keyword evidence="7 8" id="KW-0472">Membrane</keyword>
<feature type="transmembrane region" description="Helical" evidence="8">
    <location>
        <begin position="51"/>
        <end position="69"/>
    </location>
</feature>